<dbReference type="OrthoDB" id="2594507at2759"/>
<dbReference type="InterPro" id="IPR007506">
    <property type="entry name" value="PMDh-L-like_dom"/>
</dbReference>
<keyword evidence="2" id="KW-0456">Lyase</keyword>
<keyword evidence="1" id="KW-0408">Iron</keyword>
<dbReference type="PANTHER" id="PTHR36577">
    <property type="entry name" value="DUF521 DOMAIN PROTEIN (AFU_ORTHOLOGUE AFUA_6G00490)"/>
    <property type="match status" value="1"/>
</dbReference>
<dbReference type="Pfam" id="PF01989">
    <property type="entry name" value="AcnX_swivel_put"/>
    <property type="match status" value="1"/>
</dbReference>
<sequence>MKSPSSLLSLRSQVLVPCNTLNAASSSSSTAAAPLLVSDVGLSFWGGIDPMTSQIVDTQHPLHGQYVHDKILCIPSGRGSCTASQVLLQLILNHKAPKAIVLRQNDPLVAVGALVAQHVFQTDDDYLQIPTIVNIGVDGFAQLLKCEGNVFGQIDSRGRTTALLVASDSDLLASDSMNDRTWTINEQSVTDDQAEPNWTDYEQERWNQAKTGAERLALQIMYQYARIAMMDDSSSILDSEGPSYVSVSRAHIDACTYIGSGSLALVKRFVEKGGQVRIPTTLNAVSTDRRQWQQLGVPSQYAHNANALGDAYLQLNCQPTFTCAPYLLLSPSSEPATYEAEDWVWGESNAVVYANSVLGARTNKTADYLDLCGALTGIVPRTGMHCPEQRVPMVILDATALIEQSYMDRWESSLFFALLGHACGTLSDGAVPLLVGLEQVADQITRDDLKTFCAAFGTTGSSPLVHIAGVTAEAKDLERVVQPWKESILEKGGNPIVEVTAHFMEKTYISLNSSDTNGQKVDLIALGNPHLSVSECQTLVDLITKTDQNEERSSQVRIMACISRAVQAQAAEKGLIEPLQNFGIEFINDTCWCMLLDPPVIPAAPEATILTNSGKYAHYGPGLTQRKYKIGSTADCISAAQTGVFRPSLREFHTNAQQQLRRPQRVLLLAFRFVSRSLR</sequence>
<comment type="caution">
    <text evidence="5">The sequence shown here is derived from an EMBL/GenBank/DDBJ whole genome shotgun (WGS) entry which is preliminary data.</text>
</comment>
<accession>A0A1Z5KN30</accession>
<dbReference type="InParanoid" id="A0A1Z5KN30"/>
<dbReference type="Pfam" id="PF04412">
    <property type="entry name" value="AcnX"/>
    <property type="match status" value="1"/>
</dbReference>
<protein>
    <recommendedName>
        <fullName evidence="7">Aconitase X catalytic domain-containing protein</fullName>
    </recommendedName>
</protein>
<reference evidence="5 6" key="1">
    <citation type="journal article" date="2015" name="Plant Cell">
        <title>Oil accumulation by the oleaginous diatom Fistulifera solaris as revealed by the genome and transcriptome.</title>
        <authorList>
            <person name="Tanaka T."/>
            <person name="Maeda Y."/>
            <person name="Veluchamy A."/>
            <person name="Tanaka M."/>
            <person name="Abida H."/>
            <person name="Marechal E."/>
            <person name="Bowler C."/>
            <person name="Muto M."/>
            <person name="Sunaga Y."/>
            <person name="Tanaka M."/>
            <person name="Yoshino T."/>
            <person name="Taniguchi T."/>
            <person name="Fukuda Y."/>
            <person name="Nemoto M."/>
            <person name="Matsumoto M."/>
            <person name="Wong P.S."/>
            <person name="Aburatani S."/>
            <person name="Fujibuchi W."/>
        </authorList>
    </citation>
    <scope>NUCLEOTIDE SEQUENCE [LARGE SCALE GENOMIC DNA]</scope>
    <source>
        <strain evidence="5 6">JPCC DA0580</strain>
    </source>
</reference>
<dbReference type="InterPro" id="IPR002840">
    <property type="entry name" value="PMDh-S-like_dom"/>
</dbReference>
<dbReference type="EMBL" id="BDSP01000257">
    <property type="protein sequence ID" value="GAX27492.1"/>
    <property type="molecule type" value="Genomic_DNA"/>
</dbReference>
<dbReference type="Gene3D" id="3.50.30.10">
    <property type="entry name" value="Phosphohistidine domain"/>
    <property type="match status" value="1"/>
</dbReference>
<gene>
    <name evidence="5" type="ORF">FisN_23Hh042</name>
</gene>
<feature type="domain" description="Phosphomevalonate dehydratase small subunit-like" evidence="3">
    <location>
        <begin position="42"/>
        <end position="117"/>
    </location>
</feature>
<evidence type="ECO:0000313" key="5">
    <source>
        <dbReference type="EMBL" id="GAX27492.1"/>
    </source>
</evidence>
<evidence type="ECO:0000259" key="3">
    <source>
        <dbReference type="Pfam" id="PF01989"/>
    </source>
</evidence>
<dbReference type="PANTHER" id="PTHR36577:SF3">
    <property type="entry name" value="DUF521 DOMAIN PROTEIN (AFU_ORTHOLOGUE AFUA_6G00490)"/>
    <property type="match status" value="1"/>
</dbReference>
<name>A0A1Z5KN30_FISSO</name>
<evidence type="ECO:0000256" key="1">
    <source>
        <dbReference type="ARBA" id="ARBA00023004"/>
    </source>
</evidence>
<proteinExistence type="predicted"/>
<dbReference type="CDD" id="cd01356">
    <property type="entry name" value="AcnX_swivel"/>
    <property type="match status" value="1"/>
</dbReference>
<dbReference type="SUPFAM" id="SSF52016">
    <property type="entry name" value="LeuD/IlvD-like"/>
    <property type="match status" value="1"/>
</dbReference>
<feature type="domain" description="Phosphomevalonate dehydratase large subunit-like" evidence="4">
    <location>
        <begin position="243"/>
        <end position="637"/>
    </location>
</feature>
<keyword evidence="6" id="KW-1185">Reference proteome</keyword>
<evidence type="ECO:0000259" key="4">
    <source>
        <dbReference type="Pfam" id="PF04412"/>
    </source>
</evidence>
<evidence type="ECO:0008006" key="7">
    <source>
        <dbReference type="Google" id="ProtNLM"/>
    </source>
</evidence>
<dbReference type="GO" id="GO:0016829">
    <property type="term" value="F:lyase activity"/>
    <property type="evidence" value="ECO:0007669"/>
    <property type="project" value="UniProtKB-KW"/>
</dbReference>
<organism evidence="5 6">
    <name type="scientific">Fistulifera solaris</name>
    <name type="common">Oleaginous diatom</name>
    <dbReference type="NCBI Taxonomy" id="1519565"/>
    <lineage>
        <taxon>Eukaryota</taxon>
        <taxon>Sar</taxon>
        <taxon>Stramenopiles</taxon>
        <taxon>Ochrophyta</taxon>
        <taxon>Bacillariophyta</taxon>
        <taxon>Bacillariophyceae</taxon>
        <taxon>Bacillariophycidae</taxon>
        <taxon>Naviculales</taxon>
        <taxon>Naviculaceae</taxon>
        <taxon>Fistulifera</taxon>
    </lineage>
</organism>
<dbReference type="Proteomes" id="UP000198406">
    <property type="component" value="Unassembled WGS sequence"/>
</dbReference>
<evidence type="ECO:0000313" key="6">
    <source>
        <dbReference type="Proteomes" id="UP000198406"/>
    </source>
</evidence>
<dbReference type="AlphaFoldDB" id="A0A1Z5KN30"/>
<evidence type="ECO:0000256" key="2">
    <source>
        <dbReference type="ARBA" id="ARBA00023239"/>
    </source>
</evidence>